<dbReference type="CDD" id="cd03015">
    <property type="entry name" value="PRX_Typ2cys"/>
    <property type="match status" value="1"/>
</dbReference>
<evidence type="ECO:0000256" key="16">
    <source>
        <dbReference type="ARBA" id="ARBA00067010"/>
    </source>
</evidence>
<dbReference type="GO" id="GO:0005829">
    <property type="term" value="C:cytosol"/>
    <property type="evidence" value="ECO:0007669"/>
    <property type="project" value="TreeGrafter"/>
</dbReference>
<proteinExistence type="inferred from homology"/>
<dbReference type="AlphaFoldDB" id="A0AAT9HC02"/>
<reference evidence="18" key="1">
    <citation type="submission" date="2024-06" db="EMBL/GenBank/DDBJ databases">
        <authorList>
            <consortium name="consrtm"/>
            <person name="Uemura M."/>
            <person name="Terahara T."/>
        </authorList>
    </citation>
    <scope>NUCLEOTIDE SEQUENCE</scope>
    <source>
        <strain evidence="18">KM77-8</strain>
    </source>
</reference>
<keyword evidence="4" id="KW-0963">Cytoplasm</keyword>
<comment type="subunit">
    <text evidence="15">Homodimer; disulfide-linked, upon oxidation. 6 homodimers assemble to form a ring-like dodecamer. Identified in a complex with AhpD, DlaT and Lpd.</text>
</comment>
<dbReference type="InterPro" id="IPR000866">
    <property type="entry name" value="AhpC/TSA"/>
</dbReference>
<evidence type="ECO:0000256" key="2">
    <source>
        <dbReference type="ARBA" id="ARBA00009796"/>
    </source>
</evidence>
<dbReference type="GO" id="GO:0042744">
    <property type="term" value="P:hydrogen peroxide catabolic process"/>
    <property type="evidence" value="ECO:0007669"/>
    <property type="project" value="TreeGrafter"/>
</dbReference>
<evidence type="ECO:0000256" key="9">
    <source>
        <dbReference type="ARBA" id="ARBA00023157"/>
    </source>
</evidence>
<evidence type="ECO:0000256" key="3">
    <source>
        <dbReference type="ARBA" id="ARBA00017462"/>
    </source>
</evidence>
<evidence type="ECO:0000256" key="6">
    <source>
        <dbReference type="ARBA" id="ARBA00022862"/>
    </source>
</evidence>
<dbReference type="PANTHER" id="PTHR10681">
    <property type="entry name" value="THIOREDOXIN PEROXIDASE"/>
    <property type="match status" value="1"/>
</dbReference>
<evidence type="ECO:0000256" key="10">
    <source>
        <dbReference type="ARBA" id="ARBA00023284"/>
    </source>
</evidence>
<dbReference type="GO" id="GO:0033554">
    <property type="term" value="P:cellular response to stress"/>
    <property type="evidence" value="ECO:0007669"/>
    <property type="project" value="TreeGrafter"/>
</dbReference>
<keyword evidence="7" id="KW-0560">Oxidoreductase</keyword>
<keyword evidence="8" id="KW-0346">Stress response</keyword>
<comment type="similarity">
    <text evidence="2">Belongs to the peroxiredoxin family. AhpC/Prx1 subfamily.</text>
</comment>
<comment type="catalytic activity">
    <reaction evidence="13">
        <text>N(6)-[(R)-dihydrolipoyl]-L-lysyl-[lipoyl-carrier protein] + a hydroperoxide = N(6)-[(R)-lipoyl]-L-lysyl-[lipoyl-carrier protein] + an alcohol + H2O</text>
        <dbReference type="Rhea" id="RHEA:62636"/>
        <dbReference type="Rhea" id="RHEA-COMP:10502"/>
        <dbReference type="Rhea" id="RHEA-COMP:16355"/>
        <dbReference type="ChEBI" id="CHEBI:15377"/>
        <dbReference type="ChEBI" id="CHEBI:30879"/>
        <dbReference type="ChEBI" id="CHEBI:35924"/>
        <dbReference type="ChEBI" id="CHEBI:83099"/>
        <dbReference type="ChEBI" id="CHEBI:83100"/>
        <dbReference type="EC" id="1.11.1.28"/>
    </reaction>
</comment>
<accession>A0AAT9HC02</accession>
<organism evidence="18">
    <name type="scientific">Streptomyces haneummycinicus</name>
    <dbReference type="NCBI Taxonomy" id="3074435"/>
    <lineage>
        <taxon>Bacteria</taxon>
        <taxon>Bacillati</taxon>
        <taxon>Actinomycetota</taxon>
        <taxon>Actinomycetes</taxon>
        <taxon>Kitasatosporales</taxon>
        <taxon>Streptomycetaceae</taxon>
        <taxon>Streptomyces</taxon>
    </lineage>
</organism>
<protein>
    <recommendedName>
        <fullName evidence="3">Alkyl hydroperoxide reductase C</fullName>
        <ecNumber evidence="16">1.11.1.28</ecNumber>
    </recommendedName>
    <alternativeName>
        <fullName evidence="11">Peroxiredoxin</fullName>
    </alternativeName>
    <alternativeName>
        <fullName evidence="12">Thioredoxin peroxidase</fullName>
    </alternativeName>
</protein>
<dbReference type="Pfam" id="PF00578">
    <property type="entry name" value="AhpC-TSA"/>
    <property type="match status" value="1"/>
</dbReference>
<dbReference type="InterPro" id="IPR036249">
    <property type="entry name" value="Thioredoxin-like_sf"/>
</dbReference>
<keyword evidence="9" id="KW-1015">Disulfide bond</keyword>
<dbReference type="GO" id="GO:0008379">
    <property type="term" value="F:thioredoxin peroxidase activity"/>
    <property type="evidence" value="ECO:0007669"/>
    <property type="project" value="TreeGrafter"/>
</dbReference>
<keyword evidence="5" id="KW-0575">Peroxidase</keyword>
<comment type="subcellular location">
    <subcellularLocation>
        <location evidence="1">Cytoplasm</location>
    </subcellularLocation>
</comment>
<evidence type="ECO:0000259" key="17">
    <source>
        <dbReference type="PROSITE" id="PS51352"/>
    </source>
</evidence>
<dbReference type="GO" id="GO:0045454">
    <property type="term" value="P:cell redox homeostasis"/>
    <property type="evidence" value="ECO:0007669"/>
    <property type="project" value="TreeGrafter"/>
</dbReference>
<name>A0AAT9HC02_9ACTN</name>
<comment type="function">
    <text evidence="14">Thiol-specific peroxidase that catalyzes the reduction of hydrogen peroxide and organic hydroperoxides to water and alcohols, respectively. Plays a role in cell protection against oxidative stress by detoxifying peroxides. Together with AhpD, DlaT and Lpd, constitutes an NADH-dependent peroxidase active against hydrogen and alkyl peroxides as well as serving as a peroxynitrite reductase, thus protecting the bacterium against reactive nitrogen intermediates and oxidative stress generated by the host immune system. Does not however seem to play a role in detoxification of isoniazid.</text>
</comment>
<dbReference type="FunFam" id="3.40.30.10:FF:000043">
    <property type="entry name" value="Alkyl hydroperoxide reductase C"/>
    <property type="match status" value="1"/>
</dbReference>
<evidence type="ECO:0000256" key="7">
    <source>
        <dbReference type="ARBA" id="ARBA00023002"/>
    </source>
</evidence>
<dbReference type="EMBL" id="AP035768">
    <property type="protein sequence ID" value="BFO14958.1"/>
    <property type="molecule type" value="Genomic_DNA"/>
</dbReference>
<gene>
    <name evidence="18" type="ORF">SHKM778_13460</name>
</gene>
<evidence type="ECO:0000256" key="11">
    <source>
        <dbReference type="ARBA" id="ARBA00032077"/>
    </source>
</evidence>
<evidence type="ECO:0000256" key="12">
    <source>
        <dbReference type="ARBA" id="ARBA00032824"/>
    </source>
</evidence>
<evidence type="ECO:0000313" key="18">
    <source>
        <dbReference type="EMBL" id="BFO14958.1"/>
    </source>
</evidence>
<feature type="domain" description="Thioredoxin" evidence="17">
    <location>
        <begin position="2"/>
        <end position="160"/>
    </location>
</feature>
<evidence type="ECO:0000256" key="1">
    <source>
        <dbReference type="ARBA" id="ARBA00004496"/>
    </source>
</evidence>
<sequence length="239" mass="26519">MLTVGDKFPEFELTACVSLEKGKEFESIDHKTYEGKWKIVFAWPKDFTFVCPTEIAAFGKLNDEFADRDAQVLGFSGDSEFVHHAWRKDHDDLRDLPFPMMADSKHELMRDLGIEGEDGFAKRAVFIVDQNNEIQFSMVTAGSVGRNPKEVLRVLDALQTDELCPCNWSKGDETLDPVALLSGSDRYVSRLPEVAHTGLRQGPEAQPGLGHRQLRPAGAAAVGHGAVDRDRLALAHRAA</sequence>
<dbReference type="SUPFAM" id="SSF52833">
    <property type="entry name" value="Thioredoxin-like"/>
    <property type="match status" value="1"/>
</dbReference>
<evidence type="ECO:0000256" key="4">
    <source>
        <dbReference type="ARBA" id="ARBA00022490"/>
    </source>
</evidence>
<keyword evidence="6" id="KW-0049">Antioxidant</keyword>
<keyword evidence="10" id="KW-0676">Redox-active center</keyword>
<dbReference type="InterPro" id="IPR013766">
    <property type="entry name" value="Thioredoxin_domain"/>
</dbReference>
<evidence type="ECO:0000256" key="13">
    <source>
        <dbReference type="ARBA" id="ARBA00051970"/>
    </source>
</evidence>
<evidence type="ECO:0000256" key="15">
    <source>
        <dbReference type="ARBA" id="ARBA00062350"/>
    </source>
</evidence>
<evidence type="ECO:0000256" key="8">
    <source>
        <dbReference type="ARBA" id="ARBA00023016"/>
    </source>
</evidence>
<reference evidence="18" key="2">
    <citation type="submission" date="2024-07" db="EMBL/GenBank/DDBJ databases">
        <title>Streptomyces haneummycinica sp. nov., a new antibiotic-producing actinobacterium isolated from marine sediment.</title>
        <authorList>
            <person name="Uemura M."/>
            <person name="Hamada M."/>
            <person name="Hirano S."/>
            <person name="Kobayashi K."/>
            <person name="Ohshiro T."/>
            <person name="Kobayashi T."/>
            <person name="Terahara T."/>
        </authorList>
    </citation>
    <scope>NUCLEOTIDE SEQUENCE</scope>
    <source>
        <strain evidence="18">KM77-8</strain>
    </source>
</reference>
<dbReference type="PANTHER" id="PTHR10681:SF121">
    <property type="entry name" value="ALKYL HYDROPEROXIDE REDUCTASE C"/>
    <property type="match status" value="1"/>
</dbReference>
<dbReference type="PROSITE" id="PS51352">
    <property type="entry name" value="THIOREDOXIN_2"/>
    <property type="match status" value="1"/>
</dbReference>
<dbReference type="InterPro" id="IPR050217">
    <property type="entry name" value="Peroxiredoxin"/>
</dbReference>
<dbReference type="EC" id="1.11.1.28" evidence="16"/>
<evidence type="ECO:0000256" key="5">
    <source>
        <dbReference type="ARBA" id="ARBA00022559"/>
    </source>
</evidence>
<dbReference type="Gene3D" id="3.40.30.10">
    <property type="entry name" value="Glutaredoxin"/>
    <property type="match status" value="1"/>
</dbReference>
<dbReference type="GO" id="GO:0006979">
    <property type="term" value="P:response to oxidative stress"/>
    <property type="evidence" value="ECO:0007669"/>
    <property type="project" value="TreeGrafter"/>
</dbReference>
<evidence type="ECO:0000256" key="14">
    <source>
        <dbReference type="ARBA" id="ARBA00055957"/>
    </source>
</evidence>